<dbReference type="InterPro" id="IPR028098">
    <property type="entry name" value="Glyco_trans_4-like_N"/>
</dbReference>
<keyword evidence="4" id="KW-1185">Reference proteome</keyword>
<dbReference type="PANTHER" id="PTHR45947">
    <property type="entry name" value="SULFOQUINOVOSYL TRANSFERASE SQD2"/>
    <property type="match status" value="1"/>
</dbReference>
<proteinExistence type="predicted"/>
<name>A0A518ERV4_9BACT</name>
<evidence type="ECO:0000259" key="2">
    <source>
        <dbReference type="Pfam" id="PF13579"/>
    </source>
</evidence>
<dbReference type="Pfam" id="PF13579">
    <property type="entry name" value="Glyco_trans_4_4"/>
    <property type="match status" value="1"/>
</dbReference>
<dbReference type="CDD" id="cd03801">
    <property type="entry name" value="GT4_PimA-like"/>
    <property type="match status" value="1"/>
</dbReference>
<accession>A0A518ERV4</accession>
<gene>
    <name evidence="3" type="primary">pimC</name>
    <name evidence="3" type="ORF">Poly30_23070</name>
</gene>
<dbReference type="Proteomes" id="UP000320390">
    <property type="component" value="Chromosome"/>
</dbReference>
<dbReference type="SUPFAM" id="SSF53756">
    <property type="entry name" value="UDP-Glycosyltransferase/glycogen phosphorylase"/>
    <property type="match status" value="1"/>
</dbReference>
<protein>
    <submittedName>
        <fullName evidence="3">GDP-mannose-dependent alpha-(1-6)-phosphatidylinositol dimannoside mannosyltransferase</fullName>
    </submittedName>
</protein>
<keyword evidence="3" id="KW-0808">Transferase</keyword>
<reference evidence="3 4" key="1">
    <citation type="submission" date="2019-02" db="EMBL/GenBank/DDBJ databases">
        <title>Deep-cultivation of Planctomycetes and their phenomic and genomic characterization uncovers novel biology.</title>
        <authorList>
            <person name="Wiegand S."/>
            <person name="Jogler M."/>
            <person name="Boedeker C."/>
            <person name="Pinto D."/>
            <person name="Vollmers J."/>
            <person name="Rivas-Marin E."/>
            <person name="Kohn T."/>
            <person name="Peeters S.H."/>
            <person name="Heuer A."/>
            <person name="Rast P."/>
            <person name="Oberbeckmann S."/>
            <person name="Bunk B."/>
            <person name="Jeske O."/>
            <person name="Meyerdierks A."/>
            <person name="Storesund J.E."/>
            <person name="Kallscheuer N."/>
            <person name="Luecker S."/>
            <person name="Lage O.M."/>
            <person name="Pohl T."/>
            <person name="Merkel B.J."/>
            <person name="Hornburger P."/>
            <person name="Mueller R.-W."/>
            <person name="Bruemmer F."/>
            <person name="Labrenz M."/>
            <person name="Spormann A.M."/>
            <person name="Op den Camp H."/>
            <person name="Overmann J."/>
            <person name="Amann R."/>
            <person name="Jetten M.S.M."/>
            <person name="Mascher T."/>
            <person name="Medema M.H."/>
            <person name="Devos D.P."/>
            <person name="Kaster A.-K."/>
            <person name="Ovreas L."/>
            <person name="Rohde M."/>
            <person name="Galperin M.Y."/>
            <person name="Jogler C."/>
        </authorList>
    </citation>
    <scope>NUCLEOTIDE SEQUENCE [LARGE SCALE GENOMIC DNA]</scope>
    <source>
        <strain evidence="3 4">Poly30</strain>
    </source>
</reference>
<feature type="domain" description="Glycosyl transferase family 1" evidence="1">
    <location>
        <begin position="191"/>
        <end position="344"/>
    </location>
</feature>
<dbReference type="InterPro" id="IPR001296">
    <property type="entry name" value="Glyco_trans_1"/>
</dbReference>
<evidence type="ECO:0000313" key="4">
    <source>
        <dbReference type="Proteomes" id="UP000320390"/>
    </source>
</evidence>
<dbReference type="Gene3D" id="3.40.50.2000">
    <property type="entry name" value="Glycogen Phosphorylase B"/>
    <property type="match status" value="2"/>
</dbReference>
<evidence type="ECO:0000259" key="1">
    <source>
        <dbReference type="Pfam" id="PF00534"/>
    </source>
</evidence>
<feature type="domain" description="Glycosyltransferase subfamily 4-like N-terminal" evidence="2">
    <location>
        <begin position="29"/>
        <end position="172"/>
    </location>
</feature>
<dbReference type="Pfam" id="PF00534">
    <property type="entry name" value="Glycos_transf_1"/>
    <property type="match status" value="1"/>
</dbReference>
<dbReference type="PANTHER" id="PTHR45947:SF3">
    <property type="entry name" value="SULFOQUINOVOSYL TRANSFERASE SQD2"/>
    <property type="match status" value="1"/>
</dbReference>
<dbReference type="InterPro" id="IPR050194">
    <property type="entry name" value="Glycosyltransferase_grp1"/>
</dbReference>
<dbReference type="AlphaFoldDB" id="A0A518ERV4"/>
<organism evidence="3 4">
    <name type="scientific">Saltatorellus ferox</name>
    <dbReference type="NCBI Taxonomy" id="2528018"/>
    <lineage>
        <taxon>Bacteria</taxon>
        <taxon>Pseudomonadati</taxon>
        <taxon>Planctomycetota</taxon>
        <taxon>Planctomycetia</taxon>
        <taxon>Planctomycetia incertae sedis</taxon>
        <taxon>Saltatorellus</taxon>
    </lineage>
</organism>
<dbReference type="GO" id="GO:0016757">
    <property type="term" value="F:glycosyltransferase activity"/>
    <property type="evidence" value="ECO:0007669"/>
    <property type="project" value="UniProtKB-KW"/>
</dbReference>
<sequence>MVSGDRQVAIGERGPFWSMQRHFSTFFERVDVLVPEQEREATVLTIHDNVHFHPAHVGRAQMPKWIETYGAALIEEHRHGLIVSHDYGTFYNGRGSARLSRKTGVPFVSELHHIPGHPVAKGAAERAEKLLARAYVRWVRNKVRAFRVVNETEMPQLLRTWGVPDEKIVVLPSQYLDFDVFHPPRRETAIQRDLVFAGRMVANKCVDRILDAMGIMAGQGKRMRAMLVGKGPDRAQLMKQAETLGIAGDIEWVEWIADPNELAEVYRSSRVCVCASTCEGGPRFTVEAMACGTPVVSTPVGVMADLLKDGKAGKLAGFDVPSLVSALIDVTTHEGRRRDRGSEAIRRVQKFEYHAALQRYALGLKALGLQPLGLRGGEGAA</sequence>
<dbReference type="EMBL" id="CP036434">
    <property type="protein sequence ID" value="QDV06792.1"/>
    <property type="molecule type" value="Genomic_DNA"/>
</dbReference>
<keyword evidence="3" id="KW-0328">Glycosyltransferase</keyword>
<evidence type="ECO:0000313" key="3">
    <source>
        <dbReference type="EMBL" id="QDV06792.1"/>
    </source>
</evidence>